<protein>
    <submittedName>
        <fullName evidence="2">L-amino acid N-acyltransferase YncA</fullName>
    </submittedName>
</protein>
<dbReference type="Pfam" id="PF00583">
    <property type="entry name" value="Acetyltransf_1"/>
    <property type="match status" value="1"/>
</dbReference>
<reference evidence="3" key="1">
    <citation type="submission" date="2016-10" db="EMBL/GenBank/DDBJ databases">
        <authorList>
            <person name="Varghese N."/>
            <person name="Submissions S."/>
        </authorList>
    </citation>
    <scope>NUCLEOTIDE SEQUENCE [LARGE SCALE GENOMIC DNA]</scope>
    <source>
        <strain evidence="3">JCM 21621</strain>
    </source>
</reference>
<keyword evidence="3" id="KW-1185">Reference proteome</keyword>
<keyword evidence="2" id="KW-0808">Transferase</keyword>
<dbReference type="AlphaFoldDB" id="A0A1H0D9T7"/>
<organism evidence="2 3">
    <name type="scientific">Pseudomonas jinjuensis</name>
    <dbReference type="NCBI Taxonomy" id="198616"/>
    <lineage>
        <taxon>Bacteria</taxon>
        <taxon>Pseudomonadati</taxon>
        <taxon>Pseudomonadota</taxon>
        <taxon>Gammaproteobacteria</taxon>
        <taxon>Pseudomonadales</taxon>
        <taxon>Pseudomonadaceae</taxon>
        <taxon>Pseudomonas</taxon>
    </lineage>
</organism>
<dbReference type="RefSeq" id="WP_084311836.1">
    <property type="nucleotide sequence ID" value="NZ_FNIJ01000004.1"/>
</dbReference>
<dbReference type="STRING" id="198616.SAMN05216193_104205"/>
<dbReference type="Gene3D" id="3.40.630.30">
    <property type="match status" value="1"/>
</dbReference>
<dbReference type="OrthoDB" id="9807426at2"/>
<name>A0A1H0D9T7_9PSED</name>
<evidence type="ECO:0000313" key="2">
    <source>
        <dbReference type="EMBL" id="SDN66987.1"/>
    </source>
</evidence>
<sequence>MPTPATLPADIASAARAAGHWIETLNDGSHVLIRPLKPEDREREAEFIRNLSPEARRFRFLCAMREATPALLDQLMQLDYRQTMAYVALVHQNGELVEVGVSRYAVSEDEQRCECAVTVADAWQHRGLAVALMRHLADCAKRNGFRQMFSVDAAANEPLHELARYLGFRAEHDPNDPAQIIHTLDLQALPDRPAQDLPSV</sequence>
<keyword evidence="2" id="KW-0012">Acyltransferase</keyword>
<dbReference type="CDD" id="cd04301">
    <property type="entry name" value="NAT_SF"/>
    <property type="match status" value="1"/>
</dbReference>
<accession>A0A1H0D9T7</accession>
<dbReference type="InterPro" id="IPR000182">
    <property type="entry name" value="GNAT_dom"/>
</dbReference>
<dbReference type="Proteomes" id="UP000242957">
    <property type="component" value="Unassembled WGS sequence"/>
</dbReference>
<dbReference type="GO" id="GO:0016747">
    <property type="term" value="F:acyltransferase activity, transferring groups other than amino-acyl groups"/>
    <property type="evidence" value="ECO:0007669"/>
    <property type="project" value="InterPro"/>
</dbReference>
<feature type="domain" description="N-acetyltransferase" evidence="1">
    <location>
        <begin position="31"/>
        <end position="190"/>
    </location>
</feature>
<gene>
    <name evidence="2" type="ORF">SAMN05216193_104205</name>
</gene>
<dbReference type="EMBL" id="FNIJ01000004">
    <property type="protein sequence ID" value="SDN66987.1"/>
    <property type="molecule type" value="Genomic_DNA"/>
</dbReference>
<proteinExistence type="predicted"/>
<evidence type="ECO:0000313" key="3">
    <source>
        <dbReference type="Proteomes" id="UP000242957"/>
    </source>
</evidence>
<evidence type="ECO:0000259" key="1">
    <source>
        <dbReference type="PROSITE" id="PS51186"/>
    </source>
</evidence>
<dbReference type="InterPro" id="IPR016181">
    <property type="entry name" value="Acyl_CoA_acyltransferase"/>
</dbReference>
<dbReference type="PROSITE" id="PS51186">
    <property type="entry name" value="GNAT"/>
    <property type="match status" value="1"/>
</dbReference>
<dbReference type="SUPFAM" id="SSF55729">
    <property type="entry name" value="Acyl-CoA N-acyltransferases (Nat)"/>
    <property type="match status" value="1"/>
</dbReference>